<organism evidence="6 7">
    <name type="scientific">Gimesia panareensis</name>
    <dbReference type="NCBI Taxonomy" id="2527978"/>
    <lineage>
        <taxon>Bacteria</taxon>
        <taxon>Pseudomonadati</taxon>
        <taxon>Planctomycetota</taxon>
        <taxon>Planctomycetia</taxon>
        <taxon>Planctomycetales</taxon>
        <taxon>Planctomycetaceae</taxon>
        <taxon>Gimesia</taxon>
    </lineage>
</organism>
<feature type="region of interest" description="Disordered" evidence="2">
    <location>
        <begin position="646"/>
        <end position="682"/>
    </location>
</feature>
<feature type="domain" description="DUF6531" evidence="4">
    <location>
        <begin position="66"/>
        <end position="125"/>
    </location>
</feature>
<keyword evidence="3" id="KW-0732">Signal</keyword>
<feature type="domain" description="Teneurin-like YD-shell" evidence="5">
    <location>
        <begin position="1072"/>
        <end position="1256"/>
    </location>
</feature>
<proteinExistence type="predicted"/>
<dbReference type="PANTHER" id="PTHR32305:SF15">
    <property type="entry name" value="PROTEIN RHSA-RELATED"/>
    <property type="match status" value="1"/>
</dbReference>
<keyword evidence="6" id="KW-0378">Hydrolase</keyword>
<evidence type="ECO:0000256" key="1">
    <source>
        <dbReference type="ARBA" id="ARBA00022737"/>
    </source>
</evidence>
<evidence type="ECO:0000313" key="6">
    <source>
        <dbReference type="EMBL" id="QDT29981.1"/>
    </source>
</evidence>
<dbReference type="GO" id="GO:0016787">
    <property type="term" value="F:hydrolase activity"/>
    <property type="evidence" value="ECO:0007669"/>
    <property type="project" value="UniProtKB-KW"/>
</dbReference>
<name>A0A517QEC2_9PLAN</name>
<feature type="signal peptide" evidence="3">
    <location>
        <begin position="1"/>
        <end position="26"/>
    </location>
</feature>
<evidence type="ECO:0000313" key="7">
    <source>
        <dbReference type="Proteomes" id="UP000315647"/>
    </source>
</evidence>
<sequence length="2059" mass="230899" precursor="true">MRFQRFVSVLLFLLVLLTFVTPAAFAQAPRNVYEWTPEKVLQRAWLAERDELAANVYVHSPERGYVQTGRGNYCLPVTDLVINATTTELRIERLYTSDSRFRGRFGLGWHSSLDASLSVGKNNIVEVNIGGIPYRFQIDPANPTLIKPLQTSTASLTKAADGSFLFTAPEGIWDFTASGQLRTWQKQGTIFSFSYQGNQLTQIRAGDKVLLEVTTNPQGQITQLIDDDSRTQQYQYDSAGHLQQVKNYDRTSEVYQFDTAGHLSEIRFRNGSKMTMAWDSQGHLLEMKGPGLKRSAFAFRQTKGSREMIVTLPGEIEAPQINDFSQPLSVPETPEPPRSLPEPLPVPEPVAQPQTEETKEETIFYNANDQGVLPQPTQPTQFTLKTPIRLTYMMNYHWTQNNEGTPGTIALKHENGTTYGPWQTHAPREGGRPNNAIWECAPNVLLIKGTYTVLDSQPETWAQNQGTGGRGITEIRGIKLKANRLVPALDPTGRWYQHGENDYRFLLPPGWHVEENSRNKVQDDIFDTVVNRDRSLVLICWKGHEDVKDAQTALQQYVKEKEQEVKQNPQIAPTVGSRYYQLVSVPAARVGYYLPGRKSAVFRISFVSNNRRHVINVIKTGSARLDEPSPELASLFNSFEFHRPQPVKPAAPKPPLPAPPVVEPLPQPDLTPPPVSPATPTQAPALAAATLSWKYDDKVHSVEMIDFEENATKKYYDPTGKLIRYVRPDQSQMTFAYDMQGRLISKTRYDKTQEQYTYDGTSDRLASVSGHLGKVSIQYNAQGLIQEFVDAHGVSSRYDYDPQNQLNGIQRSDGESVAFAFDSKGDLQQMTFDGKDALQFSTSDNGLSRTLRESDGASESFEFNTRGQLRRATDALGETDTFQYGPGGQMTSYTNALGQTARYGHDSAGNIRVVTLPGVQDKVLFSYTKAGLPEAVTLPGDHKYQFEFNPFGRMTKTTDPLGRSFGYEYNRLQQLSKMTFPDGTARNLVYDAAGRLVSDQRSNDPATSYRYDDRDRLVEVTSGTGSVRYEYDDYDRPVRVVDLWSGQLTSLQYNQRGRLIQLNDSFRGRTSYQYDESGRVTTVRNTQGQQVEFSYANTEFPTERRQLGGETVRYEYDLLGQLKREDSTVTGTKRYDYDALNRLKEEMTPTRGTRRYEYSPAGSLTRVQAGLSEYRYEYDPTDNLTVINAPGGGQTRFEYDDVGRVLSRTNAQGQRRQYRWNAADQLEVLTLEDGKQLTYKYGERRKPVQIAEGQNVIRSHEYNAQGLPVTSTVKDQRYRYLYDRSGKLLETRNDTQRTSVGYTYGNGDRVSTVLLPEGKSLNYRYDADARLTEVAGPAGAEVRIEYDDLGRRKALLTGSTARIEYAYHPNGLLQRIECKQNDGKLIYQAAYDYDSAGRIIRAVLQDKTFTYAYDTQGRLSETVYPDGRRESYEYDLAGNLKQRGTEERKFNRMNQLLNAGETTLQYSLTGNLISRSNPKGATRYEYDALDLLQRVDLQNSKSIEYAYDPDGLLASRNIAGKSTQFLQDRKNIVGELTDGKLDRVYLNGDDLDQRFGQVIGDEQYYFITAPDHSVLAVINQKGELVNSYTYSPCGEVNVIEEQVPNRFFAKGRYLDRETGLYHYRSRWYDAALSVFISADTEVGTLADPVTQNAYLYLNGEPVNQIDPEGTNGIPAPGTVGADWLKNLPFHKYDSSTPLHFSPKMPVNQWLTKGMRHHFEQIEAIHQENKMLKLSSLPAASGASATVGAMNAEQQAAYQSLRAAGFPSRMTRLGRLRLLGSRAAPWLGKGLIIYGVGNSMYNIYQAKDHVDQTKREVSVWGAVWVGAKIGGAWGATAGGIGAVPGSIIGAITGYLGSKLVTDPEILFDDDPELTGENQIYIVPIPGKKGEPKREVFVEFMLTGEEEKMAAKVTLHLPITAKDAAKFKQEFGIGRKLTFFAEKAEDGYYVIEDERFKEAIRKLYTGIAKIGVAVGMGFAEGFGGLVVPGGADKAEAQKKIDAAIAGIRVTVHEAQIWIKPEPKKEKLSGSINLDVTLEIPGQKTSRKTSESEFQGRLAKPQ</sequence>
<feature type="region of interest" description="Disordered" evidence="2">
    <location>
        <begin position="2040"/>
        <end position="2059"/>
    </location>
</feature>
<feature type="domain" description="Teneurin-like YD-shell" evidence="5">
    <location>
        <begin position="186"/>
        <end position="325"/>
    </location>
</feature>
<feature type="compositionally biased region" description="Pro residues" evidence="2">
    <location>
        <begin position="333"/>
        <end position="350"/>
    </location>
</feature>
<dbReference type="NCBIfam" id="TIGR01643">
    <property type="entry name" value="YD_repeat_2x"/>
    <property type="match status" value="9"/>
</dbReference>
<keyword evidence="1" id="KW-0677">Repeat</keyword>
<feature type="region of interest" description="Disordered" evidence="2">
    <location>
        <begin position="320"/>
        <end position="350"/>
    </location>
</feature>
<dbReference type="RefSeq" id="WP_145451869.1">
    <property type="nucleotide sequence ID" value="NZ_CP037421.1"/>
</dbReference>
<evidence type="ECO:0000256" key="3">
    <source>
        <dbReference type="SAM" id="SignalP"/>
    </source>
</evidence>
<dbReference type="EMBL" id="CP037421">
    <property type="protein sequence ID" value="QDT29981.1"/>
    <property type="molecule type" value="Genomic_DNA"/>
</dbReference>
<dbReference type="Pfam" id="PF20148">
    <property type="entry name" value="DUF6531"/>
    <property type="match status" value="1"/>
</dbReference>
<gene>
    <name evidence="6" type="primary">rhsC</name>
    <name evidence="6" type="ORF">Enr10x_53390</name>
</gene>
<dbReference type="InterPro" id="IPR006530">
    <property type="entry name" value="YD"/>
</dbReference>
<dbReference type="EC" id="3.1.-.-" evidence="6"/>
<keyword evidence="7" id="KW-1185">Reference proteome</keyword>
<feature type="domain" description="Teneurin-like YD-shell" evidence="5">
    <location>
        <begin position="987"/>
        <end position="1061"/>
    </location>
</feature>
<dbReference type="NCBIfam" id="TIGR03696">
    <property type="entry name" value="Rhs_assc_core"/>
    <property type="match status" value="1"/>
</dbReference>
<accession>A0A517QEC2</accession>
<dbReference type="Gene3D" id="2.180.10.10">
    <property type="entry name" value="RHS repeat-associated core"/>
    <property type="match status" value="4"/>
</dbReference>
<protein>
    <submittedName>
        <fullName evidence="6">Deoxyribonuclease RhsC</fullName>
        <ecNumber evidence="6">3.1.-.-</ecNumber>
    </submittedName>
</protein>
<feature type="domain" description="Teneurin-like YD-shell" evidence="5">
    <location>
        <begin position="851"/>
        <end position="983"/>
    </location>
</feature>
<dbReference type="InterPro" id="IPR050708">
    <property type="entry name" value="T6SS_VgrG/RHS"/>
</dbReference>
<evidence type="ECO:0000259" key="4">
    <source>
        <dbReference type="Pfam" id="PF20148"/>
    </source>
</evidence>
<dbReference type="Proteomes" id="UP000315647">
    <property type="component" value="Chromosome"/>
</dbReference>
<reference evidence="6 7" key="1">
    <citation type="submission" date="2019-03" db="EMBL/GenBank/DDBJ databases">
        <title>Deep-cultivation of Planctomycetes and their phenomic and genomic characterization uncovers novel biology.</title>
        <authorList>
            <person name="Wiegand S."/>
            <person name="Jogler M."/>
            <person name="Boedeker C."/>
            <person name="Pinto D."/>
            <person name="Vollmers J."/>
            <person name="Rivas-Marin E."/>
            <person name="Kohn T."/>
            <person name="Peeters S.H."/>
            <person name="Heuer A."/>
            <person name="Rast P."/>
            <person name="Oberbeckmann S."/>
            <person name="Bunk B."/>
            <person name="Jeske O."/>
            <person name="Meyerdierks A."/>
            <person name="Storesund J.E."/>
            <person name="Kallscheuer N."/>
            <person name="Luecker S."/>
            <person name="Lage O.M."/>
            <person name="Pohl T."/>
            <person name="Merkel B.J."/>
            <person name="Hornburger P."/>
            <person name="Mueller R.-W."/>
            <person name="Bruemmer F."/>
            <person name="Labrenz M."/>
            <person name="Spormann A.M."/>
            <person name="Op den Camp H."/>
            <person name="Overmann J."/>
            <person name="Amann R."/>
            <person name="Jetten M.S.M."/>
            <person name="Mascher T."/>
            <person name="Medema M.H."/>
            <person name="Devos D.P."/>
            <person name="Kaster A.-K."/>
            <person name="Ovreas L."/>
            <person name="Rohde M."/>
            <person name="Galperin M.Y."/>
            <person name="Jogler C."/>
        </authorList>
    </citation>
    <scope>NUCLEOTIDE SEQUENCE [LARGE SCALE GENOMIC DNA]</scope>
    <source>
        <strain evidence="6 7">Enr10</strain>
    </source>
</reference>
<evidence type="ECO:0000259" key="5">
    <source>
        <dbReference type="Pfam" id="PF25023"/>
    </source>
</evidence>
<dbReference type="Pfam" id="PF25023">
    <property type="entry name" value="TEN_YD-shell"/>
    <property type="match status" value="5"/>
</dbReference>
<feature type="domain" description="Teneurin-like YD-shell" evidence="5">
    <location>
        <begin position="1345"/>
        <end position="1658"/>
    </location>
</feature>
<evidence type="ECO:0000256" key="2">
    <source>
        <dbReference type="SAM" id="MobiDB-lite"/>
    </source>
</evidence>
<dbReference type="PANTHER" id="PTHR32305">
    <property type="match status" value="1"/>
</dbReference>
<feature type="chain" id="PRO_5022058382" evidence="3">
    <location>
        <begin position="27"/>
        <end position="2059"/>
    </location>
</feature>
<dbReference type="InterPro" id="IPR045351">
    <property type="entry name" value="DUF6531"/>
</dbReference>
<dbReference type="InterPro" id="IPR056823">
    <property type="entry name" value="TEN-like_YD-shell"/>
</dbReference>
<feature type="compositionally biased region" description="Pro residues" evidence="2">
    <location>
        <begin position="646"/>
        <end position="677"/>
    </location>
</feature>
<dbReference type="InterPro" id="IPR022385">
    <property type="entry name" value="Rhs_assc_core"/>
</dbReference>